<dbReference type="EMBL" id="JBGBPQ010000025">
    <property type="protein sequence ID" value="KAL1499405.1"/>
    <property type="molecule type" value="Genomic_DNA"/>
</dbReference>
<gene>
    <name evidence="2" type="ORF">AB1Y20_011610</name>
</gene>
<evidence type="ECO:0008006" key="4">
    <source>
        <dbReference type="Google" id="ProtNLM"/>
    </source>
</evidence>
<dbReference type="AlphaFoldDB" id="A0AB34IHL7"/>
<keyword evidence="1" id="KW-0732">Signal</keyword>
<organism evidence="2 3">
    <name type="scientific">Prymnesium parvum</name>
    <name type="common">Toxic golden alga</name>
    <dbReference type="NCBI Taxonomy" id="97485"/>
    <lineage>
        <taxon>Eukaryota</taxon>
        <taxon>Haptista</taxon>
        <taxon>Haptophyta</taxon>
        <taxon>Prymnesiophyceae</taxon>
        <taxon>Prymnesiales</taxon>
        <taxon>Prymnesiaceae</taxon>
        <taxon>Prymnesium</taxon>
    </lineage>
</organism>
<evidence type="ECO:0000256" key="1">
    <source>
        <dbReference type="SAM" id="SignalP"/>
    </source>
</evidence>
<keyword evidence="3" id="KW-1185">Reference proteome</keyword>
<reference evidence="2 3" key="1">
    <citation type="journal article" date="2024" name="Science">
        <title>Giant polyketide synthase enzymes in the biosynthesis of giant marine polyether toxins.</title>
        <authorList>
            <person name="Fallon T.R."/>
            <person name="Shende V.V."/>
            <person name="Wierzbicki I.H."/>
            <person name="Pendleton A.L."/>
            <person name="Watervoot N.F."/>
            <person name="Auber R.P."/>
            <person name="Gonzalez D.J."/>
            <person name="Wisecaver J.H."/>
            <person name="Moore B.S."/>
        </authorList>
    </citation>
    <scope>NUCLEOTIDE SEQUENCE [LARGE SCALE GENOMIC DNA]</scope>
    <source>
        <strain evidence="2 3">12B1</strain>
    </source>
</reference>
<feature type="chain" id="PRO_5044220097" description="START domain-containing protein" evidence="1">
    <location>
        <begin position="25"/>
        <end position="336"/>
    </location>
</feature>
<accession>A0AB34IHL7</accession>
<name>A0AB34IHL7_PRYPA</name>
<evidence type="ECO:0000313" key="3">
    <source>
        <dbReference type="Proteomes" id="UP001515480"/>
    </source>
</evidence>
<sequence length="336" mass="36540">MAALGPLVLFALLVVLLLLERCIARLLRRLSPPLPPSPPAATTPPQCSSLSWDEVMPLGALPAQMAEAVSASQHAKARAAGEQFAALDAAIASCDDTLHFTSVADAHARLALSLAFADGLLYFSTRCAAFPLGLLPSLTILHEFDLILAWLPPLIRSQVDHIRVAHSFAPNDQLVASRIRGFGPIPGIDDVWNFVVFRAGAALVVHVEDPPRGATTFRKFALPPPPHGYSRLHGLLVVAHATPSRAPTPPYARLDVAFVGKVFFPVPRWLLPTPIIRWFVPFVLRLVWPMVFRLNGILADARVQRRVQSDVDGFYAALERQLPAFGSFAAEETAKC</sequence>
<proteinExistence type="predicted"/>
<protein>
    <recommendedName>
        <fullName evidence="4">START domain-containing protein</fullName>
    </recommendedName>
</protein>
<dbReference type="Proteomes" id="UP001515480">
    <property type="component" value="Unassembled WGS sequence"/>
</dbReference>
<evidence type="ECO:0000313" key="2">
    <source>
        <dbReference type="EMBL" id="KAL1499405.1"/>
    </source>
</evidence>
<comment type="caution">
    <text evidence="2">The sequence shown here is derived from an EMBL/GenBank/DDBJ whole genome shotgun (WGS) entry which is preliminary data.</text>
</comment>
<feature type="signal peptide" evidence="1">
    <location>
        <begin position="1"/>
        <end position="24"/>
    </location>
</feature>